<accession>A0A1M7L9H1</accession>
<sequence length="660" mass="69529">MAEPVDGWSAGRSAYVIAPFVLGLLLLVTHLQATGLNDGLPWRATSPDSLASVQLLSATLPRFCVAILAGALLGLSATLLQQGLRNPLAEPGTTGLLSASRLCVAGSLVWFPALSGSLALPVLAGTILALVIVIGLSMRQAMSPLFLVLNGLVLALLCDAVTSVLILTRYEDLADLLLWQAGSLVQNNWHVTRLLLAGLVLLAFIIVVLRKPLSMLDLEDTVSGSLGLSPKMVRLLAVGLAAVATALVTAHIGLLAFVGLAGATLAKLLGARRFLHRAALSSVLSAGLLLVTDQVLQRGEGIMAIPAGTVCALFAAPLLLFLLHSGRTRTSPGTRFELKWRPQRFTGRALLSALVLLLVIVTCLALFLGRSDSSFVWASFDNFPELLPWRLPRVVAALGAGSMIALSGFLMQRLTGNSLASPEMIGVSSGATLVMLPVIFFLPPLSREQTMLVAAVGALIFLIIALRLARRSHYAPERLLITGLAITALSGSLLSTVIYFGDIRLTRLLGWLSGSTYSVTGFDASVAVLVLAITLAVLPFLRRWLEILPIGESVSVALGVEIKIARFWIILLVALQTGVATVLIGPVTFVGLVVPHLVRLCGLRRPMVQAAGCALGGAALMVAADWTGRMIAFPWDVPAGLIACAFGALAFGVVVSRRSQ</sequence>
<dbReference type="STRING" id="735517.SAMN05444272_3113"/>
<dbReference type="RefSeq" id="WP_175558058.1">
    <property type="nucleotide sequence ID" value="NZ_FRBW01000003.1"/>
</dbReference>
<dbReference type="PANTHER" id="PTHR30472">
    <property type="entry name" value="FERRIC ENTEROBACTIN TRANSPORT SYSTEM PERMEASE PROTEIN"/>
    <property type="match status" value="1"/>
</dbReference>
<feature type="transmembrane region" description="Helical" evidence="8">
    <location>
        <begin position="118"/>
        <end position="138"/>
    </location>
</feature>
<evidence type="ECO:0000256" key="7">
    <source>
        <dbReference type="ARBA" id="ARBA00023136"/>
    </source>
</evidence>
<evidence type="ECO:0000313" key="10">
    <source>
        <dbReference type="Proteomes" id="UP000186002"/>
    </source>
</evidence>
<keyword evidence="10" id="KW-1185">Reference proteome</keyword>
<dbReference type="NCBIfam" id="NF007866">
    <property type="entry name" value="PRK10577.1-2"/>
    <property type="match status" value="1"/>
</dbReference>
<keyword evidence="5 8" id="KW-0812">Transmembrane</keyword>
<proteinExistence type="inferred from homology"/>
<comment type="similarity">
    <text evidence="2">Belongs to the binding-protein-dependent transport system permease family. FecCD subfamily.</text>
</comment>
<evidence type="ECO:0000256" key="5">
    <source>
        <dbReference type="ARBA" id="ARBA00022692"/>
    </source>
</evidence>
<keyword evidence="6 8" id="KW-1133">Transmembrane helix</keyword>
<evidence type="ECO:0000256" key="4">
    <source>
        <dbReference type="ARBA" id="ARBA00022475"/>
    </source>
</evidence>
<feature type="transmembrane region" description="Helical" evidence="8">
    <location>
        <begin position="345"/>
        <end position="369"/>
    </location>
</feature>
<protein>
    <submittedName>
        <fullName evidence="9">Iron complex transport system permease protein</fullName>
    </submittedName>
</protein>
<dbReference type="AlphaFoldDB" id="A0A1M7L9H1"/>
<dbReference type="InterPro" id="IPR037294">
    <property type="entry name" value="ABC_BtuC-like"/>
</dbReference>
<dbReference type="CDD" id="cd06550">
    <property type="entry name" value="TM_ABC_iron-siderophores_like"/>
    <property type="match status" value="1"/>
</dbReference>
<dbReference type="Pfam" id="PF01032">
    <property type="entry name" value="FecCD"/>
    <property type="match status" value="2"/>
</dbReference>
<gene>
    <name evidence="9" type="ORF">SAMN05444272_3113</name>
</gene>
<reference evidence="9 10" key="1">
    <citation type="submission" date="2016-11" db="EMBL/GenBank/DDBJ databases">
        <authorList>
            <person name="Jaros S."/>
            <person name="Januszkiewicz K."/>
            <person name="Wedrychowicz H."/>
        </authorList>
    </citation>
    <scope>NUCLEOTIDE SEQUENCE [LARGE SCALE GENOMIC DNA]</scope>
    <source>
        <strain evidence="9 10">DSM 22153</strain>
    </source>
</reference>
<dbReference type="Proteomes" id="UP000186002">
    <property type="component" value="Unassembled WGS sequence"/>
</dbReference>
<keyword evidence="4" id="KW-1003">Cell membrane</keyword>
<dbReference type="SUPFAM" id="SSF81345">
    <property type="entry name" value="ABC transporter involved in vitamin B12 uptake, BtuC"/>
    <property type="match status" value="2"/>
</dbReference>
<evidence type="ECO:0000313" key="9">
    <source>
        <dbReference type="EMBL" id="SHM74209.1"/>
    </source>
</evidence>
<evidence type="ECO:0000256" key="2">
    <source>
        <dbReference type="ARBA" id="ARBA00007935"/>
    </source>
</evidence>
<evidence type="ECO:0000256" key="8">
    <source>
        <dbReference type="SAM" id="Phobius"/>
    </source>
</evidence>
<feature type="transmembrane region" description="Helical" evidence="8">
    <location>
        <begin position="53"/>
        <end position="80"/>
    </location>
</feature>
<dbReference type="InterPro" id="IPR000522">
    <property type="entry name" value="ABC_transptr_permease_BtuC"/>
</dbReference>
<organism evidence="9 10">
    <name type="scientific">Roseibium suaedae</name>
    <dbReference type="NCBI Taxonomy" id="735517"/>
    <lineage>
        <taxon>Bacteria</taxon>
        <taxon>Pseudomonadati</taxon>
        <taxon>Pseudomonadota</taxon>
        <taxon>Alphaproteobacteria</taxon>
        <taxon>Hyphomicrobiales</taxon>
        <taxon>Stappiaceae</taxon>
        <taxon>Roseibium</taxon>
    </lineage>
</organism>
<evidence type="ECO:0000256" key="1">
    <source>
        <dbReference type="ARBA" id="ARBA00004651"/>
    </source>
</evidence>
<dbReference type="Gene3D" id="1.10.3470.10">
    <property type="entry name" value="ABC transporter involved in vitamin B12 uptake, BtuC"/>
    <property type="match status" value="2"/>
</dbReference>
<feature type="transmembrane region" description="Helical" evidence="8">
    <location>
        <begin position="423"/>
        <end position="443"/>
    </location>
</feature>
<feature type="transmembrane region" description="Helical" evidence="8">
    <location>
        <begin position="145"/>
        <end position="170"/>
    </location>
</feature>
<dbReference type="PANTHER" id="PTHR30472:SF37">
    <property type="entry name" value="FE(3+) DICITRATE TRANSPORT SYSTEM PERMEASE PROTEIN FECD-RELATED"/>
    <property type="match status" value="1"/>
</dbReference>
<keyword evidence="7 8" id="KW-0472">Membrane</keyword>
<feature type="transmembrane region" description="Helical" evidence="8">
    <location>
        <begin position="278"/>
        <end position="296"/>
    </location>
</feature>
<dbReference type="GO" id="GO:0005886">
    <property type="term" value="C:plasma membrane"/>
    <property type="evidence" value="ECO:0007669"/>
    <property type="project" value="UniProtKB-SubCell"/>
</dbReference>
<evidence type="ECO:0000256" key="6">
    <source>
        <dbReference type="ARBA" id="ARBA00022989"/>
    </source>
</evidence>
<feature type="transmembrane region" description="Helical" evidence="8">
    <location>
        <begin position="637"/>
        <end position="655"/>
    </location>
</feature>
<feature type="transmembrane region" description="Helical" evidence="8">
    <location>
        <begin position="449"/>
        <end position="468"/>
    </location>
</feature>
<feature type="transmembrane region" description="Helical" evidence="8">
    <location>
        <begin position="389"/>
        <end position="411"/>
    </location>
</feature>
<keyword evidence="3" id="KW-0813">Transport</keyword>
<evidence type="ECO:0000256" key="3">
    <source>
        <dbReference type="ARBA" id="ARBA00022448"/>
    </source>
</evidence>
<comment type="subcellular location">
    <subcellularLocation>
        <location evidence="1">Cell membrane</location>
        <topology evidence="1">Multi-pass membrane protein</topology>
    </subcellularLocation>
</comment>
<name>A0A1M7L9H1_9HYPH</name>
<feature type="transmembrane region" description="Helical" evidence="8">
    <location>
        <begin position="190"/>
        <end position="210"/>
    </location>
</feature>
<dbReference type="GO" id="GO:0033214">
    <property type="term" value="P:siderophore-iron import into cell"/>
    <property type="evidence" value="ECO:0007669"/>
    <property type="project" value="TreeGrafter"/>
</dbReference>
<feature type="transmembrane region" description="Helical" evidence="8">
    <location>
        <begin position="480"/>
        <end position="501"/>
    </location>
</feature>
<dbReference type="EMBL" id="FRBW01000003">
    <property type="protein sequence ID" value="SHM74209.1"/>
    <property type="molecule type" value="Genomic_DNA"/>
</dbReference>
<feature type="transmembrane region" description="Helical" evidence="8">
    <location>
        <begin position="302"/>
        <end position="324"/>
    </location>
</feature>
<dbReference type="GO" id="GO:0022857">
    <property type="term" value="F:transmembrane transporter activity"/>
    <property type="evidence" value="ECO:0007669"/>
    <property type="project" value="InterPro"/>
</dbReference>
<feature type="transmembrane region" description="Helical" evidence="8">
    <location>
        <begin position="521"/>
        <end position="541"/>
    </location>
</feature>
<feature type="transmembrane region" description="Helical" evidence="8">
    <location>
        <begin position="12"/>
        <end position="33"/>
    </location>
</feature>